<reference evidence="5 6" key="2">
    <citation type="submission" date="2012-02" db="EMBL/GenBank/DDBJ databases">
        <title>Improved High-Quality Draft sequence of Desulfobacter postgatei 2ac9.</title>
        <authorList>
            <consortium name="US DOE Joint Genome Institute"/>
            <person name="Lucas S."/>
            <person name="Han J."/>
            <person name="Lapidus A."/>
            <person name="Cheng J.-F."/>
            <person name="Goodwin L."/>
            <person name="Pitluck S."/>
            <person name="Peters L."/>
            <person name="Ovchinnikova G."/>
            <person name="Held B."/>
            <person name="Detter J.C."/>
            <person name="Han C."/>
            <person name="Tapia R."/>
            <person name="Land M."/>
            <person name="Hauser L."/>
            <person name="Kyrpides N."/>
            <person name="Ivanova N."/>
            <person name="Pagani I."/>
            <person name="Orellana R."/>
            <person name="Lovley D."/>
            <person name="Woyke T."/>
        </authorList>
    </citation>
    <scope>NUCLEOTIDE SEQUENCE [LARGE SCALE GENOMIC DNA]</scope>
    <source>
        <strain evidence="5 6">2ac9</strain>
    </source>
</reference>
<keyword evidence="2" id="KW-0067">ATP-binding</keyword>
<keyword evidence="6" id="KW-1185">Reference proteome</keyword>
<keyword evidence="5" id="KW-0808">Transferase</keyword>
<keyword evidence="1" id="KW-0547">Nucleotide-binding</keyword>
<dbReference type="Pfam" id="PF18297">
    <property type="entry name" value="NFACT-R_2"/>
    <property type="match status" value="1"/>
</dbReference>
<dbReference type="STRING" id="879212.DespoDRAFT_02901"/>
<evidence type="ECO:0000256" key="2">
    <source>
        <dbReference type="ARBA" id="ARBA00022840"/>
    </source>
</evidence>
<dbReference type="Proteomes" id="UP000005778">
    <property type="component" value="Chromosome"/>
</dbReference>
<dbReference type="GO" id="GO:0005524">
    <property type="term" value="F:ATP binding"/>
    <property type="evidence" value="ECO:0007669"/>
    <property type="project" value="UniProtKB-KW"/>
</dbReference>
<organism evidence="5 6">
    <name type="scientific">Desulfobacter postgatei 2ac9</name>
    <dbReference type="NCBI Taxonomy" id="879212"/>
    <lineage>
        <taxon>Bacteria</taxon>
        <taxon>Pseudomonadati</taxon>
        <taxon>Thermodesulfobacteriota</taxon>
        <taxon>Desulfobacteria</taxon>
        <taxon>Desulfobacterales</taxon>
        <taxon>Desulfobacteraceae</taxon>
        <taxon>Desulfobacter</taxon>
    </lineage>
</organism>
<dbReference type="PANTHER" id="PTHR11933:SF6">
    <property type="entry name" value="THIL AANH DOMAIN-CONTAINING PROTEIN"/>
    <property type="match status" value="1"/>
</dbReference>
<feature type="domain" description="NFACT protein RNA binding" evidence="4">
    <location>
        <begin position="230"/>
        <end position="321"/>
    </location>
</feature>
<dbReference type="InterPro" id="IPR020536">
    <property type="entry name" value="ThiI_AANH"/>
</dbReference>
<feature type="domain" description="Thil AANH" evidence="3">
    <location>
        <begin position="9"/>
        <end position="147"/>
    </location>
</feature>
<sequence>MNPIETTRQVKALGLCSGGLDSILSALLLKDQGIDVTWISFETPFFDARAAKKASKQTGIPLIVKNIREAYMEMMKAPKAGFGKNMNPCMDCHTLMFAKAGAIMAQIGADFLFSGEVVGQRPKSQTKSALRYVEKNCGYDGLILRPLSAGILPETIAEQKGLVDRSRLESISGRSRKPQTALAKKYGITEYPSPAGGCLLTDKGYSQRLRDLLYVQKTEDKTQLNLLKHGRHFRLDSRSKLVVGKNKAENKRIMNLYDPQTHIRLRCTHLPGPDALVFGQTDEAALHLAATITSGYTKASAGALTTISIFQKQGTKEIEVVAPESGAFHNLLIQSP</sequence>
<dbReference type="Gene3D" id="3.40.50.620">
    <property type="entry name" value="HUPs"/>
    <property type="match status" value="1"/>
</dbReference>
<dbReference type="PANTHER" id="PTHR11933">
    <property type="entry name" value="TRNA 5-METHYLAMINOMETHYL-2-THIOURIDYLATE -METHYLTRANSFERASE"/>
    <property type="match status" value="1"/>
</dbReference>
<proteinExistence type="predicted"/>
<evidence type="ECO:0000313" key="5">
    <source>
        <dbReference type="EMBL" id="EIM64718.1"/>
    </source>
</evidence>
<gene>
    <name evidence="5" type="ORF">DespoDRAFT_02901</name>
</gene>
<dbReference type="EMBL" id="CM001488">
    <property type="protein sequence ID" value="EIM64718.1"/>
    <property type="molecule type" value="Genomic_DNA"/>
</dbReference>
<reference evidence="5 6" key="1">
    <citation type="submission" date="2011-09" db="EMBL/GenBank/DDBJ databases">
        <authorList>
            <consortium name="US DOE Joint Genome Institute (JGI-PGF)"/>
            <person name="Lucas S."/>
            <person name="Han J."/>
            <person name="Lapidus A."/>
            <person name="Cheng J.-F."/>
            <person name="Goodwin L."/>
            <person name="Pitluck S."/>
            <person name="Peters L."/>
            <person name="Land M.L."/>
            <person name="Hauser L."/>
            <person name="Orellana R."/>
            <person name="Lovley D."/>
            <person name="Woyke T.J."/>
        </authorList>
    </citation>
    <scope>NUCLEOTIDE SEQUENCE [LARGE SCALE GENOMIC DNA]</scope>
    <source>
        <strain evidence="5 6">2ac9</strain>
    </source>
</reference>
<dbReference type="RefSeq" id="WP_004074331.1">
    <property type="nucleotide sequence ID" value="NZ_CM001488.1"/>
</dbReference>
<evidence type="ECO:0000259" key="3">
    <source>
        <dbReference type="Pfam" id="PF02568"/>
    </source>
</evidence>
<dbReference type="OrthoDB" id="9781887at2"/>
<name>I5B5F5_9BACT</name>
<evidence type="ECO:0000259" key="4">
    <source>
        <dbReference type="Pfam" id="PF18297"/>
    </source>
</evidence>
<protein>
    <submittedName>
        <fullName evidence="5">Putative tRNA(5-methylaminomethyl-2-thiouridylate) methyltransferase with PP-loop ATPase domain</fullName>
    </submittedName>
</protein>
<dbReference type="GO" id="GO:0032259">
    <property type="term" value="P:methylation"/>
    <property type="evidence" value="ECO:0007669"/>
    <property type="project" value="UniProtKB-KW"/>
</dbReference>
<dbReference type="SUPFAM" id="SSF52402">
    <property type="entry name" value="Adenine nucleotide alpha hydrolases-like"/>
    <property type="match status" value="1"/>
</dbReference>
<evidence type="ECO:0000256" key="1">
    <source>
        <dbReference type="ARBA" id="ARBA00022741"/>
    </source>
</evidence>
<dbReference type="GO" id="GO:0008168">
    <property type="term" value="F:methyltransferase activity"/>
    <property type="evidence" value="ECO:0007669"/>
    <property type="project" value="UniProtKB-KW"/>
</dbReference>
<accession>I5B5F5</accession>
<dbReference type="InterPro" id="IPR059101">
    <property type="entry name" value="NFACT-R_2"/>
</dbReference>
<dbReference type="GO" id="GO:0004810">
    <property type="term" value="F:CCA tRNA nucleotidyltransferase activity"/>
    <property type="evidence" value="ECO:0007669"/>
    <property type="project" value="InterPro"/>
</dbReference>
<dbReference type="AlphaFoldDB" id="I5B5F5"/>
<dbReference type="InterPro" id="IPR014729">
    <property type="entry name" value="Rossmann-like_a/b/a_fold"/>
</dbReference>
<dbReference type="HOGENOM" id="CLU_053822_0_0_7"/>
<dbReference type="eggNOG" id="COG0301">
    <property type="taxonomic scope" value="Bacteria"/>
</dbReference>
<dbReference type="Pfam" id="PF02568">
    <property type="entry name" value="ThiI"/>
    <property type="match status" value="1"/>
</dbReference>
<evidence type="ECO:0000313" key="6">
    <source>
        <dbReference type="Proteomes" id="UP000005778"/>
    </source>
</evidence>
<keyword evidence="5" id="KW-0489">Methyltransferase</keyword>